<sequence length="89" mass="10440">MTMKVVVSDSDTTVTTLHRKKKRIPTTHKKFRKATLIGAKIAELISQTSNVHFYRKIEQLEYLYNNWLKGHEISIQVLAYFEIVNTIFN</sequence>
<dbReference type="AlphaFoldDB" id="A0A6G0YIV6"/>
<evidence type="ECO:0000313" key="2">
    <source>
        <dbReference type="Proteomes" id="UP000478052"/>
    </source>
</evidence>
<keyword evidence="2" id="KW-1185">Reference proteome</keyword>
<accession>A0A6G0YIV6</accession>
<evidence type="ECO:0000313" key="1">
    <source>
        <dbReference type="EMBL" id="KAF0756460.1"/>
    </source>
</evidence>
<dbReference type="OrthoDB" id="124789at2759"/>
<organism evidence="1 2">
    <name type="scientific">Aphis craccivora</name>
    <name type="common">Cowpea aphid</name>
    <dbReference type="NCBI Taxonomy" id="307492"/>
    <lineage>
        <taxon>Eukaryota</taxon>
        <taxon>Metazoa</taxon>
        <taxon>Ecdysozoa</taxon>
        <taxon>Arthropoda</taxon>
        <taxon>Hexapoda</taxon>
        <taxon>Insecta</taxon>
        <taxon>Pterygota</taxon>
        <taxon>Neoptera</taxon>
        <taxon>Paraneoptera</taxon>
        <taxon>Hemiptera</taxon>
        <taxon>Sternorrhyncha</taxon>
        <taxon>Aphidomorpha</taxon>
        <taxon>Aphidoidea</taxon>
        <taxon>Aphididae</taxon>
        <taxon>Aphidini</taxon>
        <taxon>Aphis</taxon>
        <taxon>Aphis</taxon>
    </lineage>
</organism>
<name>A0A6G0YIV6_APHCR</name>
<reference evidence="1 2" key="1">
    <citation type="submission" date="2019-08" db="EMBL/GenBank/DDBJ databases">
        <title>Whole genome of Aphis craccivora.</title>
        <authorList>
            <person name="Voronova N.V."/>
            <person name="Shulinski R.S."/>
            <person name="Bandarenka Y.V."/>
            <person name="Zhorov D.G."/>
            <person name="Warner D."/>
        </authorList>
    </citation>
    <scope>NUCLEOTIDE SEQUENCE [LARGE SCALE GENOMIC DNA]</scope>
    <source>
        <strain evidence="1">180601</strain>
        <tissue evidence="1">Whole Body</tissue>
    </source>
</reference>
<comment type="caution">
    <text evidence="1">The sequence shown here is derived from an EMBL/GenBank/DDBJ whole genome shotgun (WGS) entry which is preliminary data.</text>
</comment>
<gene>
    <name evidence="1" type="ORF">FWK35_00010958</name>
</gene>
<protein>
    <submittedName>
        <fullName evidence="1">Inhibitor of growth protein 5-like</fullName>
    </submittedName>
</protein>
<dbReference type="EMBL" id="VUJU01003850">
    <property type="protein sequence ID" value="KAF0756460.1"/>
    <property type="molecule type" value="Genomic_DNA"/>
</dbReference>
<dbReference type="Proteomes" id="UP000478052">
    <property type="component" value="Unassembled WGS sequence"/>
</dbReference>
<proteinExistence type="predicted"/>